<dbReference type="InterPro" id="IPR052374">
    <property type="entry name" value="SERAC1"/>
</dbReference>
<comment type="caution">
    <text evidence="10">The sequence shown here is derived from an EMBL/GenBank/DDBJ whole genome shotgun (WGS) entry which is preliminary data.</text>
</comment>
<evidence type="ECO:0000256" key="8">
    <source>
        <dbReference type="SAM" id="MobiDB-lite"/>
    </source>
</evidence>
<dbReference type="GO" id="GO:0005783">
    <property type="term" value="C:endoplasmic reticulum"/>
    <property type="evidence" value="ECO:0007669"/>
    <property type="project" value="UniProtKB-SubCell"/>
</dbReference>
<feature type="region of interest" description="Disordered" evidence="8">
    <location>
        <begin position="1"/>
        <end position="26"/>
    </location>
</feature>
<feature type="domain" description="Nephrocystin 3-like N-terminal" evidence="9">
    <location>
        <begin position="346"/>
        <end position="439"/>
    </location>
</feature>
<keyword evidence="5" id="KW-0256">Endoplasmic reticulum</keyword>
<evidence type="ECO:0000256" key="5">
    <source>
        <dbReference type="ARBA" id="ARBA00022824"/>
    </source>
</evidence>
<dbReference type="InterPro" id="IPR029058">
    <property type="entry name" value="AB_hydrolase_fold"/>
</dbReference>
<dbReference type="EMBL" id="MU855970">
    <property type="protein sequence ID" value="KAK3898253.1"/>
    <property type="molecule type" value="Genomic_DNA"/>
</dbReference>
<evidence type="ECO:0000256" key="2">
    <source>
        <dbReference type="ARBA" id="ARBA00004240"/>
    </source>
</evidence>
<dbReference type="SUPFAM" id="SSF53474">
    <property type="entry name" value="alpha/beta-Hydrolases"/>
    <property type="match status" value="1"/>
</dbReference>
<evidence type="ECO:0000256" key="3">
    <source>
        <dbReference type="ARBA" id="ARBA00004370"/>
    </source>
</evidence>
<feature type="compositionally biased region" description="Polar residues" evidence="8">
    <location>
        <begin position="1"/>
        <end position="10"/>
    </location>
</feature>
<evidence type="ECO:0000256" key="1">
    <source>
        <dbReference type="ARBA" id="ARBA00004173"/>
    </source>
</evidence>
<dbReference type="Pfam" id="PF24883">
    <property type="entry name" value="NPHP3_N"/>
    <property type="match status" value="1"/>
</dbReference>
<evidence type="ECO:0000256" key="4">
    <source>
        <dbReference type="ARBA" id="ARBA00022737"/>
    </source>
</evidence>
<dbReference type="PANTHER" id="PTHR48182">
    <property type="entry name" value="PROTEIN SERAC1"/>
    <property type="match status" value="1"/>
</dbReference>
<name>A0AAN6ME32_9PEZI</name>
<organism evidence="10 11">
    <name type="scientific">Staphylotrichum tortipilum</name>
    <dbReference type="NCBI Taxonomy" id="2831512"/>
    <lineage>
        <taxon>Eukaryota</taxon>
        <taxon>Fungi</taxon>
        <taxon>Dikarya</taxon>
        <taxon>Ascomycota</taxon>
        <taxon>Pezizomycotina</taxon>
        <taxon>Sordariomycetes</taxon>
        <taxon>Sordariomycetidae</taxon>
        <taxon>Sordariales</taxon>
        <taxon>Chaetomiaceae</taxon>
        <taxon>Staphylotrichum</taxon>
    </lineage>
</organism>
<evidence type="ECO:0000256" key="6">
    <source>
        <dbReference type="ARBA" id="ARBA00023128"/>
    </source>
</evidence>
<reference evidence="10" key="2">
    <citation type="submission" date="2023-05" db="EMBL/GenBank/DDBJ databases">
        <authorList>
            <consortium name="Lawrence Berkeley National Laboratory"/>
            <person name="Steindorff A."/>
            <person name="Hensen N."/>
            <person name="Bonometti L."/>
            <person name="Westerberg I."/>
            <person name="Brannstrom I.O."/>
            <person name="Guillou S."/>
            <person name="Cros-Aarteil S."/>
            <person name="Calhoun S."/>
            <person name="Haridas S."/>
            <person name="Kuo A."/>
            <person name="Mondo S."/>
            <person name="Pangilinan J."/>
            <person name="Riley R."/>
            <person name="Labutti K."/>
            <person name="Andreopoulos B."/>
            <person name="Lipzen A."/>
            <person name="Chen C."/>
            <person name="Yanf M."/>
            <person name="Daum C."/>
            <person name="Ng V."/>
            <person name="Clum A."/>
            <person name="Ohm R."/>
            <person name="Martin F."/>
            <person name="Silar P."/>
            <person name="Natvig D."/>
            <person name="Lalanne C."/>
            <person name="Gautier V."/>
            <person name="Ament-Velasquez S.L."/>
            <person name="Kruys A."/>
            <person name="Hutchinson M.I."/>
            <person name="Powell A.J."/>
            <person name="Barry K."/>
            <person name="Miller A.N."/>
            <person name="Grigoriev I.V."/>
            <person name="Debuchy R."/>
            <person name="Gladieux P."/>
            <person name="Thoren M.H."/>
            <person name="Johannesson H."/>
        </authorList>
    </citation>
    <scope>NUCLEOTIDE SEQUENCE</scope>
    <source>
        <strain evidence="10">CBS 103.79</strain>
    </source>
</reference>
<evidence type="ECO:0000313" key="11">
    <source>
        <dbReference type="Proteomes" id="UP001303889"/>
    </source>
</evidence>
<dbReference type="GO" id="GO:0005739">
    <property type="term" value="C:mitochondrion"/>
    <property type="evidence" value="ECO:0007669"/>
    <property type="project" value="UniProtKB-SubCell"/>
</dbReference>
<keyword evidence="11" id="KW-1185">Reference proteome</keyword>
<evidence type="ECO:0000313" key="10">
    <source>
        <dbReference type="EMBL" id="KAK3898253.1"/>
    </source>
</evidence>
<keyword evidence="4" id="KW-0677">Repeat</keyword>
<dbReference type="AlphaFoldDB" id="A0AAN6ME32"/>
<evidence type="ECO:0000259" key="9">
    <source>
        <dbReference type="Pfam" id="PF24883"/>
    </source>
</evidence>
<evidence type="ECO:0000256" key="7">
    <source>
        <dbReference type="ARBA" id="ARBA00023136"/>
    </source>
</evidence>
<keyword evidence="6" id="KW-0496">Mitochondrion</keyword>
<proteinExistence type="predicted"/>
<sequence>MNSLIPSLASQKKAGDSFPAPPPTPHAHLRTTAGEVAEAGLSVVYEPENSEPILDIVFIHGLQGHPASAKFRRLFSGQRSSKTTQDVPGDESASRPVFWPADLLPTEYPQARIRVFRYQTTIAKHQFAGPVNKKSIFVHSRGLVNDLSRARPLTRLLLFVGHSLGGIVIKETLGICSSSNVQQFEAILQSTAGVVFLGTPYRGSPSASIGEIERKAAGALLIDTNSRILDSISLKNSDLERCQEVFSSLWIRHNFSVKTFQEGLPLKLPFRLGQPTMGKVVPDTSSCLGDPREYTETLDGNHREILAAELRTVYSAMLSDDQEKLEYFKFDGMVLRQFAISVPVDNTCLWLHDTPSFKAWTKRIEAEKHHGLLQIISKPGSGKLTLMRSVFMATRSSARKRNDGTCVILERCTTGMFHSLLYQLATLHPPCLDAFKEHELADLQALRSGALKSYLGVLRTSLCRIFSNRSLSPRKTAAQTGYFFAELTGLAQKHDIELDVCISRREHPSVTVQDCLEIRIEAYNLQDIRQYITQTLDLVAIVQKSNCIFLWVVLAVEGILKGFESGQNTKHILQHAKSLPKELEQLFAQLLDKMNPDELRIALRVFQWAVLPTSRLRIREWHHILAFIREKPPLSLKEWKESEYYTQTDAQLERRIRDLSRGLVEVKVPQALVVWFSRSTRL</sequence>
<reference evidence="10" key="1">
    <citation type="journal article" date="2023" name="Mol. Phylogenet. Evol.">
        <title>Genome-scale phylogeny and comparative genomics of the fungal order Sordariales.</title>
        <authorList>
            <person name="Hensen N."/>
            <person name="Bonometti L."/>
            <person name="Westerberg I."/>
            <person name="Brannstrom I.O."/>
            <person name="Guillou S."/>
            <person name="Cros-Aarteil S."/>
            <person name="Calhoun S."/>
            <person name="Haridas S."/>
            <person name="Kuo A."/>
            <person name="Mondo S."/>
            <person name="Pangilinan J."/>
            <person name="Riley R."/>
            <person name="LaButti K."/>
            <person name="Andreopoulos B."/>
            <person name="Lipzen A."/>
            <person name="Chen C."/>
            <person name="Yan M."/>
            <person name="Daum C."/>
            <person name="Ng V."/>
            <person name="Clum A."/>
            <person name="Steindorff A."/>
            <person name="Ohm R.A."/>
            <person name="Martin F."/>
            <person name="Silar P."/>
            <person name="Natvig D.O."/>
            <person name="Lalanne C."/>
            <person name="Gautier V."/>
            <person name="Ament-Velasquez S.L."/>
            <person name="Kruys A."/>
            <person name="Hutchinson M.I."/>
            <person name="Powell A.J."/>
            <person name="Barry K."/>
            <person name="Miller A.N."/>
            <person name="Grigoriev I.V."/>
            <person name="Debuchy R."/>
            <person name="Gladieux P."/>
            <person name="Hiltunen Thoren M."/>
            <person name="Johannesson H."/>
        </authorList>
    </citation>
    <scope>NUCLEOTIDE SEQUENCE</scope>
    <source>
        <strain evidence="10">CBS 103.79</strain>
    </source>
</reference>
<dbReference type="PANTHER" id="PTHR48182:SF2">
    <property type="entry name" value="PROTEIN SERAC1"/>
    <property type="match status" value="1"/>
</dbReference>
<dbReference type="Gene3D" id="3.40.50.1820">
    <property type="entry name" value="alpha/beta hydrolase"/>
    <property type="match status" value="1"/>
</dbReference>
<keyword evidence="7" id="KW-0472">Membrane</keyword>
<dbReference type="Proteomes" id="UP001303889">
    <property type="component" value="Unassembled WGS sequence"/>
</dbReference>
<protein>
    <recommendedName>
        <fullName evidence="9">Nephrocystin 3-like N-terminal domain-containing protein</fullName>
    </recommendedName>
</protein>
<gene>
    <name evidence="10" type="ORF">C8A05DRAFT_47370</name>
</gene>
<dbReference type="InterPro" id="IPR056884">
    <property type="entry name" value="NPHP3-like_N"/>
</dbReference>
<comment type="subcellular location">
    <subcellularLocation>
        <location evidence="2">Endoplasmic reticulum</location>
    </subcellularLocation>
    <subcellularLocation>
        <location evidence="3">Membrane</location>
    </subcellularLocation>
    <subcellularLocation>
        <location evidence="1">Mitochondrion</location>
    </subcellularLocation>
</comment>
<accession>A0AAN6ME32</accession>
<dbReference type="GO" id="GO:0016020">
    <property type="term" value="C:membrane"/>
    <property type="evidence" value="ECO:0007669"/>
    <property type="project" value="UniProtKB-SubCell"/>
</dbReference>